<dbReference type="AlphaFoldDB" id="A0A4Q7UHP2"/>
<reference evidence="2 3" key="1">
    <citation type="submission" date="2019-02" db="EMBL/GenBank/DDBJ databases">
        <title>Sequencing the genomes of 1000 actinobacteria strains.</title>
        <authorList>
            <person name="Klenk H.-P."/>
        </authorList>
    </citation>
    <scope>NUCLEOTIDE SEQUENCE [LARGE SCALE GENOMIC DNA]</scope>
    <source>
        <strain evidence="2 3">DSM 45888</strain>
    </source>
</reference>
<gene>
    <name evidence="2" type="ORF">EV382_3642</name>
</gene>
<sequence>MQLRRVLQERFRGTQAYQAFVDYPNDPKAHELLTLAINQEAGRDSAFDIKISDLVHHITMGPVKTNTQHADRGGMIIGGDVGAGSVIAGPKSNVKIQIGDRNYSFSLGGLAQAALAVILVIYLAGYFTPVVVGQMTDGTSALTAESLCSDFMAEPPEVRDEAVRRLGKELGRVQRSFDLLNVESTCGNVPARTLGEAIRGVMPAGR</sequence>
<name>A0A4Q7UHP2_9ACTN</name>
<organism evidence="2 3">
    <name type="scientific">Micromonospora violae</name>
    <dbReference type="NCBI Taxonomy" id="1278207"/>
    <lineage>
        <taxon>Bacteria</taxon>
        <taxon>Bacillati</taxon>
        <taxon>Actinomycetota</taxon>
        <taxon>Actinomycetes</taxon>
        <taxon>Micromonosporales</taxon>
        <taxon>Micromonosporaceae</taxon>
        <taxon>Micromonospora</taxon>
    </lineage>
</organism>
<keyword evidence="1" id="KW-1133">Transmembrane helix</keyword>
<keyword evidence="1" id="KW-0812">Transmembrane</keyword>
<evidence type="ECO:0000313" key="3">
    <source>
        <dbReference type="Proteomes" id="UP000293781"/>
    </source>
</evidence>
<feature type="transmembrane region" description="Helical" evidence="1">
    <location>
        <begin position="105"/>
        <end position="127"/>
    </location>
</feature>
<proteinExistence type="predicted"/>
<evidence type="ECO:0000313" key="2">
    <source>
        <dbReference type="EMBL" id="RZT80394.1"/>
    </source>
</evidence>
<evidence type="ECO:0000256" key="1">
    <source>
        <dbReference type="SAM" id="Phobius"/>
    </source>
</evidence>
<keyword evidence="1" id="KW-0472">Membrane</keyword>
<accession>A0A4Q7UHP2</accession>
<dbReference type="EMBL" id="SHKK01000001">
    <property type="protein sequence ID" value="RZT80394.1"/>
    <property type="molecule type" value="Genomic_DNA"/>
</dbReference>
<dbReference type="Proteomes" id="UP000293781">
    <property type="component" value="Unassembled WGS sequence"/>
</dbReference>
<comment type="caution">
    <text evidence="2">The sequence shown here is derived from an EMBL/GenBank/DDBJ whole genome shotgun (WGS) entry which is preliminary data.</text>
</comment>
<protein>
    <submittedName>
        <fullName evidence="2">Uncharacterized protein</fullName>
    </submittedName>
</protein>
<keyword evidence="3" id="KW-1185">Reference proteome</keyword>